<evidence type="ECO:0000313" key="3">
    <source>
        <dbReference type="Proteomes" id="UP001164705"/>
    </source>
</evidence>
<proteinExistence type="predicted"/>
<keyword evidence="3" id="KW-1185">Reference proteome</keyword>
<dbReference type="Proteomes" id="UP001164705">
    <property type="component" value="Chromosome"/>
</dbReference>
<feature type="domain" description="DUF5916" evidence="1">
    <location>
        <begin position="6"/>
        <end position="82"/>
    </location>
</feature>
<dbReference type="RefSeq" id="WP_267677143.1">
    <property type="nucleotide sequence ID" value="NZ_CP113088.1"/>
</dbReference>
<organism evidence="2 3">
    <name type="scientific">Lacinutrix neustonica</name>
    <dbReference type="NCBI Taxonomy" id="2980107"/>
    <lineage>
        <taxon>Bacteria</taxon>
        <taxon>Pseudomonadati</taxon>
        <taxon>Bacteroidota</taxon>
        <taxon>Flavobacteriia</taxon>
        <taxon>Flavobacteriales</taxon>
        <taxon>Flavobacteriaceae</taxon>
        <taxon>Lacinutrix</taxon>
    </lineage>
</organism>
<sequence length="89" mass="10779">MLRITHRDINFNTWNLDLSYTWQFAPGSQLTALYRNQIFNFSNNSEAGFFDSMDDLFKQEQRNTFSLRMVYFIDYNDLKNVFKKRSKTI</sequence>
<name>A0A9E8MWB6_9FLAO</name>
<evidence type="ECO:0000259" key="1">
    <source>
        <dbReference type="Pfam" id="PF19313"/>
    </source>
</evidence>
<dbReference type="KEGG" id="lnu:N7U66_02245"/>
<reference evidence="2" key="1">
    <citation type="submission" date="2022-11" db="EMBL/GenBank/DDBJ databases">
        <title>Lacinutrix neustonica HL-RS19T sp. nov., isolated from the surface microlayer sample of brackish Lake Shihwa.</title>
        <authorList>
            <person name="Choi J.Y."/>
            <person name="Hwang C.Y."/>
        </authorList>
    </citation>
    <scope>NUCLEOTIDE SEQUENCE</scope>
    <source>
        <strain evidence="2">HL-RS19</strain>
    </source>
</reference>
<protein>
    <submittedName>
        <fullName evidence="2">DUF5916 domain-containing protein</fullName>
    </submittedName>
</protein>
<dbReference type="AlphaFoldDB" id="A0A9E8MWB6"/>
<dbReference type="Pfam" id="PF19313">
    <property type="entry name" value="DUF5916"/>
    <property type="match status" value="1"/>
</dbReference>
<dbReference type="InterPro" id="IPR045670">
    <property type="entry name" value="DUF5916"/>
</dbReference>
<evidence type="ECO:0000313" key="2">
    <source>
        <dbReference type="EMBL" id="WAC02546.1"/>
    </source>
</evidence>
<dbReference type="EMBL" id="CP113088">
    <property type="protein sequence ID" value="WAC02546.1"/>
    <property type="molecule type" value="Genomic_DNA"/>
</dbReference>
<accession>A0A9E8MWB6</accession>
<gene>
    <name evidence="2" type="ORF">N7U66_02245</name>
</gene>